<feature type="transmembrane region" description="Helical" evidence="1">
    <location>
        <begin position="49"/>
        <end position="69"/>
    </location>
</feature>
<sequence length="115" mass="12953">MSKTLPDGGPQIPHFDKFLHFSYFSFGGILFATWLLLKKTTRLATPKHLLIPLIALSIIGVLDEYHQSFTPGRSGNDPFDWLADVFGALFGIIIANRFHGPFRNFSSRVTKMSQI</sequence>
<dbReference type="EMBL" id="JBHUIT010000027">
    <property type="protein sequence ID" value="MFD2257388.1"/>
    <property type="molecule type" value="Genomic_DNA"/>
</dbReference>
<evidence type="ECO:0000256" key="1">
    <source>
        <dbReference type="SAM" id="Phobius"/>
    </source>
</evidence>
<comment type="caution">
    <text evidence="3">The sequence shown here is derived from an EMBL/GenBank/DDBJ whole genome shotgun (WGS) entry which is preliminary data.</text>
</comment>
<dbReference type="NCBIfam" id="NF037970">
    <property type="entry name" value="vanZ_1"/>
    <property type="match status" value="1"/>
</dbReference>
<feature type="domain" description="VanZ-like" evidence="2">
    <location>
        <begin position="15"/>
        <end position="96"/>
    </location>
</feature>
<feature type="transmembrane region" description="Helical" evidence="1">
    <location>
        <begin position="20"/>
        <end position="37"/>
    </location>
</feature>
<protein>
    <submittedName>
        <fullName evidence="3">VanZ family protein</fullName>
    </submittedName>
</protein>
<reference evidence="4" key="1">
    <citation type="journal article" date="2019" name="Int. J. Syst. Evol. Microbiol.">
        <title>The Global Catalogue of Microorganisms (GCM) 10K type strain sequencing project: providing services to taxonomists for standard genome sequencing and annotation.</title>
        <authorList>
            <consortium name="The Broad Institute Genomics Platform"/>
            <consortium name="The Broad Institute Genome Sequencing Center for Infectious Disease"/>
            <person name="Wu L."/>
            <person name="Ma J."/>
        </authorList>
    </citation>
    <scope>NUCLEOTIDE SEQUENCE [LARGE SCALE GENOMIC DNA]</scope>
    <source>
        <strain evidence="4">CGMCC 4.7106</strain>
    </source>
</reference>
<keyword evidence="4" id="KW-1185">Reference proteome</keyword>
<proteinExistence type="predicted"/>
<gene>
    <name evidence="3" type="ORF">ACFSSA_11955</name>
</gene>
<dbReference type="InterPro" id="IPR006976">
    <property type="entry name" value="VanZ-like"/>
</dbReference>
<feature type="transmembrane region" description="Helical" evidence="1">
    <location>
        <begin position="81"/>
        <end position="98"/>
    </location>
</feature>
<dbReference type="RefSeq" id="WP_386820673.1">
    <property type="nucleotide sequence ID" value="NZ_JBHUIT010000027.1"/>
</dbReference>
<dbReference type="Proteomes" id="UP001597375">
    <property type="component" value="Unassembled WGS sequence"/>
</dbReference>
<keyword evidence="1" id="KW-0472">Membrane</keyword>
<evidence type="ECO:0000313" key="4">
    <source>
        <dbReference type="Proteomes" id="UP001597375"/>
    </source>
</evidence>
<organism evidence="3 4">
    <name type="scientific">Luteolibacter algae</name>
    <dbReference type="NCBI Taxonomy" id="454151"/>
    <lineage>
        <taxon>Bacteria</taxon>
        <taxon>Pseudomonadati</taxon>
        <taxon>Verrucomicrobiota</taxon>
        <taxon>Verrucomicrobiia</taxon>
        <taxon>Verrucomicrobiales</taxon>
        <taxon>Verrucomicrobiaceae</taxon>
        <taxon>Luteolibacter</taxon>
    </lineage>
</organism>
<accession>A0ABW5DAA2</accession>
<evidence type="ECO:0000313" key="3">
    <source>
        <dbReference type="EMBL" id="MFD2257388.1"/>
    </source>
</evidence>
<keyword evidence="1" id="KW-0812">Transmembrane</keyword>
<keyword evidence="1" id="KW-1133">Transmembrane helix</keyword>
<name>A0ABW5DAA2_9BACT</name>
<dbReference type="Pfam" id="PF04892">
    <property type="entry name" value="VanZ"/>
    <property type="match status" value="1"/>
</dbReference>
<evidence type="ECO:0000259" key="2">
    <source>
        <dbReference type="Pfam" id="PF04892"/>
    </source>
</evidence>